<dbReference type="GO" id="GO:0072572">
    <property type="term" value="F:poly-ADP-D-ribose binding"/>
    <property type="evidence" value="ECO:0007669"/>
    <property type="project" value="TreeGrafter"/>
</dbReference>
<evidence type="ECO:0000256" key="5">
    <source>
        <dbReference type="ARBA" id="ARBA00023242"/>
    </source>
</evidence>
<feature type="non-terminal residue" evidence="8">
    <location>
        <position position="360"/>
    </location>
</feature>
<dbReference type="InterPro" id="IPR019406">
    <property type="entry name" value="APLF_PBZ"/>
</dbReference>
<keyword evidence="4" id="KW-0158">Chromosome</keyword>
<feature type="compositionally biased region" description="Basic residues" evidence="6">
    <location>
        <begin position="23"/>
        <end position="36"/>
    </location>
</feature>
<feature type="domain" description="PBZ-type" evidence="7">
    <location>
        <begin position="14"/>
        <end position="38"/>
    </location>
</feature>
<sequence>MAGVSKKKEADTAKPVCQYGSKCYRKNPQHIKNYRHPGHDDNEEKKAEEVSKPENLKPDKKRKAATIETFLGKPSRSHTVSDSDSEGEHADRPSTKKVKTDIQSQVVAKELKLSTESTDEDDMSKESVEEKEEYTEDDDSLPASPEDEKENIKQKFLVEMPDDFYQFWEFCQTLQPSNPTRALEESLNLILVGPFDILSGRHKHVRKNKHGRRPNFLLHYRYFYDPPEFQTVLASDEKSKFHLGYYRDDPKEKPAFVASNSPGSASPEKINPCGDNLFAAVYIYASKLLKSSSGKTKKCIEQLIKSLEVEAKKQNLSLSETTKNMKDRKKKVVCPTFHGAGIVVPVDSNDVGYRPVPETP</sequence>
<evidence type="ECO:0000313" key="8">
    <source>
        <dbReference type="EMBL" id="CAG5135571.1"/>
    </source>
</evidence>
<dbReference type="OrthoDB" id="416496at2759"/>
<organism evidence="8 9">
    <name type="scientific">Candidula unifasciata</name>
    <dbReference type="NCBI Taxonomy" id="100452"/>
    <lineage>
        <taxon>Eukaryota</taxon>
        <taxon>Metazoa</taxon>
        <taxon>Spiralia</taxon>
        <taxon>Lophotrochozoa</taxon>
        <taxon>Mollusca</taxon>
        <taxon>Gastropoda</taxon>
        <taxon>Heterobranchia</taxon>
        <taxon>Euthyneura</taxon>
        <taxon>Panpulmonata</taxon>
        <taxon>Eupulmonata</taxon>
        <taxon>Stylommatophora</taxon>
        <taxon>Helicina</taxon>
        <taxon>Helicoidea</taxon>
        <taxon>Geomitridae</taxon>
        <taxon>Candidula</taxon>
    </lineage>
</organism>
<dbReference type="Pfam" id="PF10228">
    <property type="entry name" value="HPF1"/>
    <property type="match status" value="1"/>
</dbReference>
<dbReference type="GO" id="GO:0042393">
    <property type="term" value="F:histone binding"/>
    <property type="evidence" value="ECO:0007669"/>
    <property type="project" value="InterPro"/>
</dbReference>
<evidence type="ECO:0000259" key="7">
    <source>
        <dbReference type="Pfam" id="PF10283"/>
    </source>
</evidence>
<evidence type="ECO:0000256" key="3">
    <source>
        <dbReference type="ARBA" id="ARBA00010803"/>
    </source>
</evidence>
<feature type="compositionally biased region" description="Basic and acidic residues" evidence="6">
    <location>
        <begin position="86"/>
        <end position="100"/>
    </location>
</feature>
<reference evidence="8" key="1">
    <citation type="submission" date="2021-04" db="EMBL/GenBank/DDBJ databases">
        <authorList>
            <consortium name="Molecular Ecology Group"/>
        </authorList>
    </citation>
    <scope>NUCLEOTIDE SEQUENCE</scope>
</reference>
<accession>A0A8S4AC02</accession>
<feature type="region of interest" description="Disordered" evidence="6">
    <location>
        <begin position="1"/>
        <end position="149"/>
    </location>
</feature>
<feature type="compositionally biased region" description="Acidic residues" evidence="6">
    <location>
        <begin position="117"/>
        <end position="149"/>
    </location>
</feature>
<dbReference type="GO" id="GO:0005634">
    <property type="term" value="C:nucleus"/>
    <property type="evidence" value="ECO:0007669"/>
    <property type="project" value="UniProtKB-SubCell"/>
</dbReference>
<keyword evidence="5" id="KW-0539">Nucleus</keyword>
<dbReference type="InterPro" id="IPR019361">
    <property type="entry name" value="HPF1"/>
</dbReference>
<dbReference type="Pfam" id="PF10283">
    <property type="entry name" value="zf-CCHH"/>
    <property type="match status" value="1"/>
</dbReference>
<keyword evidence="9" id="KW-1185">Reference proteome</keyword>
<dbReference type="EMBL" id="CAJHNH020008432">
    <property type="protein sequence ID" value="CAG5135571.1"/>
    <property type="molecule type" value="Genomic_DNA"/>
</dbReference>
<evidence type="ECO:0000256" key="6">
    <source>
        <dbReference type="SAM" id="MobiDB-lite"/>
    </source>
</evidence>
<dbReference type="GO" id="GO:0005694">
    <property type="term" value="C:chromosome"/>
    <property type="evidence" value="ECO:0007669"/>
    <property type="project" value="UniProtKB-SubCell"/>
</dbReference>
<comment type="subcellular location">
    <subcellularLocation>
        <location evidence="2">Chromosome</location>
    </subcellularLocation>
    <subcellularLocation>
        <location evidence="1">Nucleus</location>
    </subcellularLocation>
</comment>
<comment type="caution">
    <text evidence="8">The sequence shown here is derived from an EMBL/GenBank/DDBJ whole genome shotgun (WGS) entry which is preliminary data.</text>
</comment>
<comment type="similarity">
    <text evidence="3">Belongs to the HPF1 family.</text>
</comment>
<dbReference type="AlphaFoldDB" id="A0A8S4AC02"/>
<proteinExistence type="inferred from homology"/>
<dbReference type="GO" id="GO:0006974">
    <property type="term" value="P:DNA damage response"/>
    <property type="evidence" value="ECO:0007669"/>
    <property type="project" value="InterPro"/>
</dbReference>
<protein>
    <recommendedName>
        <fullName evidence="7">PBZ-type domain-containing protein</fullName>
    </recommendedName>
</protein>
<feature type="compositionally biased region" description="Basic and acidic residues" evidence="6">
    <location>
        <begin position="37"/>
        <end position="58"/>
    </location>
</feature>
<evidence type="ECO:0000256" key="1">
    <source>
        <dbReference type="ARBA" id="ARBA00004123"/>
    </source>
</evidence>
<dbReference type="PANTHER" id="PTHR13386:SF1">
    <property type="entry name" value="HISTONE PARYLATION FACTOR 1"/>
    <property type="match status" value="1"/>
</dbReference>
<dbReference type="PANTHER" id="PTHR13386">
    <property type="entry name" value="HISTONE PARYLATION FACTOR 1"/>
    <property type="match status" value="1"/>
</dbReference>
<evidence type="ECO:0000313" key="9">
    <source>
        <dbReference type="Proteomes" id="UP000678393"/>
    </source>
</evidence>
<evidence type="ECO:0000256" key="4">
    <source>
        <dbReference type="ARBA" id="ARBA00022454"/>
    </source>
</evidence>
<feature type="compositionally biased region" description="Basic and acidic residues" evidence="6">
    <location>
        <begin position="1"/>
        <end position="12"/>
    </location>
</feature>
<evidence type="ECO:0000256" key="2">
    <source>
        <dbReference type="ARBA" id="ARBA00004286"/>
    </source>
</evidence>
<gene>
    <name evidence="8" type="ORF">CUNI_LOCUS21129</name>
</gene>
<dbReference type="Proteomes" id="UP000678393">
    <property type="component" value="Unassembled WGS sequence"/>
</dbReference>
<name>A0A8S4AC02_9EUPU</name>